<evidence type="ECO:0000313" key="2">
    <source>
        <dbReference type="EMBL" id="GEL20534.1"/>
    </source>
</evidence>
<comment type="caution">
    <text evidence="2">The sequence shown here is derived from an EMBL/GenBank/DDBJ whole genome shotgun (WGS) entry which is preliminary data.</text>
</comment>
<sequence length="59" mass="6320">MVTTLSAPLTRRDRCDRCGAAAKVRAVLPAGSELLFCEHHARAHRSGLHAAGARLSPEQ</sequence>
<evidence type="ECO:0000259" key="1">
    <source>
        <dbReference type="Pfam" id="PF24254"/>
    </source>
</evidence>
<dbReference type="OrthoDB" id="3539048at2"/>
<dbReference type="RefSeq" id="WP_037056498.1">
    <property type="nucleotide sequence ID" value="NZ_AUII01000006.1"/>
</dbReference>
<dbReference type="Pfam" id="PF24254">
    <property type="entry name" value="DUF7455"/>
    <property type="match status" value="1"/>
</dbReference>
<dbReference type="InterPro" id="IPR055878">
    <property type="entry name" value="DUF7455"/>
</dbReference>
<dbReference type="AlphaFoldDB" id="A0A511DA59"/>
<evidence type="ECO:0000313" key="3">
    <source>
        <dbReference type="Proteomes" id="UP000321328"/>
    </source>
</evidence>
<protein>
    <recommendedName>
        <fullName evidence="1">DUF7455 domain-containing protein</fullName>
    </recommendedName>
</protein>
<dbReference type="Proteomes" id="UP000321328">
    <property type="component" value="Unassembled WGS sequence"/>
</dbReference>
<feature type="domain" description="DUF7455" evidence="1">
    <location>
        <begin position="9"/>
        <end position="56"/>
    </location>
</feature>
<organism evidence="2 3">
    <name type="scientific">Pseudonocardia asaccharolytica DSM 44247 = NBRC 16224</name>
    <dbReference type="NCBI Taxonomy" id="1123024"/>
    <lineage>
        <taxon>Bacteria</taxon>
        <taxon>Bacillati</taxon>
        <taxon>Actinomycetota</taxon>
        <taxon>Actinomycetes</taxon>
        <taxon>Pseudonocardiales</taxon>
        <taxon>Pseudonocardiaceae</taxon>
        <taxon>Pseudonocardia</taxon>
    </lineage>
</organism>
<name>A0A511DA59_9PSEU</name>
<accession>A0A511DA59</accession>
<gene>
    <name evidence="2" type="ORF">PA7_43710</name>
</gene>
<keyword evidence="3" id="KW-1185">Reference proteome</keyword>
<dbReference type="EMBL" id="BJVI01000076">
    <property type="protein sequence ID" value="GEL20534.1"/>
    <property type="molecule type" value="Genomic_DNA"/>
</dbReference>
<dbReference type="STRING" id="1123024.GCA_000423625_01809"/>
<reference evidence="2 3" key="1">
    <citation type="submission" date="2019-07" db="EMBL/GenBank/DDBJ databases">
        <title>Whole genome shotgun sequence of Pseudonocardia asaccharolytica NBRC 16224.</title>
        <authorList>
            <person name="Hosoyama A."/>
            <person name="Uohara A."/>
            <person name="Ohji S."/>
            <person name="Ichikawa N."/>
        </authorList>
    </citation>
    <scope>NUCLEOTIDE SEQUENCE [LARGE SCALE GENOMIC DNA]</scope>
    <source>
        <strain evidence="2 3">NBRC 16224</strain>
    </source>
</reference>
<proteinExistence type="predicted"/>